<dbReference type="SUPFAM" id="SSF103190">
    <property type="entry name" value="Sensory domain-like"/>
    <property type="match status" value="1"/>
</dbReference>
<dbReference type="InterPro" id="IPR029151">
    <property type="entry name" value="Sensor-like_sf"/>
</dbReference>
<evidence type="ECO:0000259" key="16">
    <source>
        <dbReference type="PROSITE" id="PS50112"/>
    </source>
</evidence>
<evidence type="ECO:0000256" key="8">
    <source>
        <dbReference type="ARBA" id="ARBA00022741"/>
    </source>
</evidence>
<dbReference type="SMART" id="SM00387">
    <property type="entry name" value="HATPase_c"/>
    <property type="match status" value="1"/>
</dbReference>
<feature type="transmembrane region" description="Helical" evidence="14">
    <location>
        <begin position="285"/>
        <end position="304"/>
    </location>
</feature>
<keyword evidence="8" id="KW-0547">Nucleotide-binding</keyword>
<dbReference type="SMART" id="SM00388">
    <property type="entry name" value="HisKA"/>
    <property type="match status" value="1"/>
</dbReference>
<dbReference type="NCBIfam" id="TIGR00229">
    <property type="entry name" value="sensory_box"/>
    <property type="match status" value="1"/>
</dbReference>
<dbReference type="Pfam" id="PF00672">
    <property type="entry name" value="HAMP"/>
    <property type="match status" value="1"/>
</dbReference>
<dbReference type="InterPro" id="IPR003594">
    <property type="entry name" value="HATPase_dom"/>
</dbReference>
<evidence type="ECO:0000259" key="18">
    <source>
        <dbReference type="PROSITE" id="PS50885"/>
    </source>
</evidence>
<dbReference type="InterPro" id="IPR033479">
    <property type="entry name" value="dCache_1"/>
</dbReference>
<evidence type="ECO:0000256" key="13">
    <source>
        <dbReference type="ARBA" id="ARBA00023136"/>
    </source>
</evidence>
<dbReference type="InterPro" id="IPR003660">
    <property type="entry name" value="HAMP_dom"/>
</dbReference>
<keyword evidence="12" id="KW-0902">Two-component regulatory system</keyword>
<comment type="catalytic activity">
    <reaction evidence="1">
        <text>ATP + protein L-histidine = ADP + protein N-phospho-L-histidine.</text>
        <dbReference type="EC" id="2.7.13.3"/>
    </reaction>
</comment>
<evidence type="ECO:0000256" key="1">
    <source>
        <dbReference type="ARBA" id="ARBA00000085"/>
    </source>
</evidence>
<dbReference type="Gene3D" id="3.30.450.20">
    <property type="entry name" value="PAS domain"/>
    <property type="match status" value="2"/>
</dbReference>
<evidence type="ECO:0000256" key="4">
    <source>
        <dbReference type="ARBA" id="ARBA00022475"/>
    </source>
</evidence>
<dbReference type="InterPro" id="IPR005467">
    <property type="entry name" value="His_kinase_dom"/>
</dbReference>
<dbReference type="InterPro" id="IPR036097">
    <property type="entry name" value="HisK_dim/P_sf"/>
</dbReference>
<dbReference type="Gene3D" id="1.10.8.500">
    <property type="entry name" value="HAMP domain in histidine kinase"/>
    <property type="match status" value="1"/>
</dbReference>
<feature type="domain" description="PAC" evidence="17">
    <location>
        <begin position="432"/>
        <end position="484"/>
    </location>
</feature>
<evidence type="ECO:0000313" key="19">
    <source>
        <dbReference type="EMBL" id="WXB93745.1"/>
    </source>
</evidence>
<dbReference type="InterPro" id="IPR035965">
    <property type="entry name" value="PAS-like_dom_sf"/>
</dbReference>
<dbReference type="SMART" id="SM00091">
    <property type="entry name" value="PAS"/>
    <property type="match status" value="1"/>
</dbReference>
<dbReference type="Gene3D" id="3.30.565.10">
    <property type="entry name" value="Histidine kinase-like ATPase, C-terminal domain"/>
    <property type="match status" value="1"/>
</dbReference>
<keyword evidence="5" id="KW-0597">Phosphoprotein</keyword>
<dbReference type="CDD" id="cd00082">
    <property type="entry name" value="HisKA"/>
    <property type="match status" value="1"/>
</dbReference>
<keyword evidence="4" id="KW-1003">Cell membrane</keyword>
<dbReference type="CDD" id="cd06225">
    <property type="entry name" value="HAMP"/>
    <property type="match status" value="1"/>
</dbReference>
<dbReference type="InterPro" id="IPR003661">
    <property type="entry name" value="HisK_dim/P_dom"/>
</dbReference>
<dbReference type="Gene3D" id="1.10.287.130">
    <property type="match status" value="1"/>
</dbReference>
<evidence type="ECO:0000256" key="10">
    <source>
        <dbReference type="ARBA" id="ARBA00022840"/>
    </source>
</evidence>
<reference evidence="19 20" key="1">
    <citation type="submission" date="2024-02" db="EMBL/GenBank/DDBJ databases">
        <title>Seven novel Bacillus-like species.</title>
        <authorList>
            <person name="Liu G."/>
        </authorList>
    </citation>
    <scope>NUCLEOTIDE SEQUENCE [LARGE SCALE GENOMIC DNA]</scope>
    <source>
        <strain evidence="19 20">FJAT-52991</strain>
    </source>
</reference>
<evidence type="ECO:0000256" key="11">
    <source>
        <dbReference type="ARBA" id="ARBA00022989"/>
    </source>
</evidence>
<dbReference type="SUPFAM" id="SSF55874">
    <property type="entry name" value="ATPase domain of HSP90 chaperone/DNA topoisomerase II/histidine kinase"/>
    <property type="match status" value="1"/>
</dbReference>
<dbReference type="SMART" id="SM00304">
    <property type="entry name" value="HAMP"/>
    <property type="match status" value="1"/>
</dbReference>
<dbReference type="PRINTS" id="PR00344">
    <property type="entry name" value="BCTRLSENSOR"/>
</dbReference>
<evidence type="ECO:0000259" key="15">
    <source>
        <dbReference type="PROSITE" id="PS50109"/>
    </source>
</evidence>
<dbReference type="CDD" id="cd00130">
    <property type="entry name" value="PAS"/>
    <property type="match status" value="1"/>
</dbReference>
<feature type="domain" description="PAS" evidence="16">
    <location>
        <begin position="369"/>
        <end position="414"/>
    </location>
</feature>
<feature type="domain" description="Histidine kinase" evidence="15">
    <location>
        <begin position="497"/>
        <end position="700"/>
    </location>
</feature>
<comment type="subcellular location">
    <subcellularLocation>
        <location evidence="2">Cell membrane</location>
        <topology evidence="2">Multi-pass membrane protein</topology>
    </subcellularLocation>
</comment>
<protein>
    <recommendedName>
        <fullName evidence="3">histidine kinase</fullName>
        <ecNumber evidence="3">2.7.13.3</ecNumber>
    </recommendedName>
</protein>
<keyword evidence="6" id="KW-0808">Transferase</keyword>
<dbReference type="InterPro" id="IPR000014">
    <property type="entry name" value="PAS"/>
</dbReference>
<dbReference type="Pfam" id="PF02518">
    <property type="entry name" value="HATPase_c"/>
    <property type="match status" value="1"/>
</dbReference>
<evidence type="ECO:0000256" key="7">
    <source>
        <dbReference type="ARBA" id="ARBA00022692"/>
    </source>
</evidence>
<accession>A0ABZ2N823</accession>
<dbReference type="EC" id="2.7.13.3" evidence="3"/>
<keyword evidence="13 14" id="KW-0472">Membrane</keyword>
<evidence type="ECO:0000256" key="6">
    <source>
        <dbReference type="ARBA" id="ARBA00022679"/>
    </source>
</evidence>
<sequence>MKWYKSYIFWKIFLINLAVIFTVLLFVFTASRVLLPDISQDVYREITDRNAKRIKEKISVVADEMRTLAVHVQSREELQSTDPDELSKELGMLSDVSSFVDSAIISDKEGNVQAYFPKEGHHSLKNVKDEVYFKRPFETKEPYVSEVLNLPAHGPVIVFAVPILVDGEVSRVVNLTLWIKENRNFQTIFQTYKFGYEKTGSAFIVDRQGTVISHPDVTQIGKDMSEHSVVQKLKKHESGYVETTSEEGVDYFSSFEYVSFVDWGIVAEVPKEDVYYQYHLFRKSLWIMSIFVVCALALLTALYAQDLVKPIRRLYAGVDSVAKGDEYQKISPIVKGEIGVLSTRFNEMVEYMRTSKLSLQRKEEELQRQKDFFRTVIDMNPSYIYAVDEEGYFTFVNQSFASFLCRTVADFEGKKVSDFSFKQEQEVGQTHSFVREMFINPKGEMRHVETAHLPIFSDLNQLEQTLYVSTDITERIQAEEWIRTSEKLTVVGELAAGVAHEIRNPLTSIKGFVQLMKEDSPKNRPYLEVIDSEIERISAIVNEFLVLGKPQAMEFRPTNMNKLIKEVTTLLAAQANMNGVQIEEEFSPHLPIIYCDQNQMKQVFINIVKNAIEAMPNGGHVHIETKSTENGLVFTFKDEGMGISKERLARIGEPFYSTKEKGTGLGLMVSYRIIEAHNAHMNITSELGKGTVVEVTFPLS</sequence>
<dbReference type="Proteomes" id="UP001387364">
    <property type="component" value="Chromosome"/>
</dbReference>
<keyword evidence="9" id="KW-0418">Kinase</keyword>
<dbReference type="CDD" id="cd18773">
    <property type="entry name" value="PDC1_HK_sensor"/>
    <property type="match status" value="1"/>
</dbReference>
<keyword evidence="11 14" id="KW-1133">Transmembrane helix</keyword>
<evidence type="ECO:0000256" key="9">
    <source>
        <dbReference type="ARBA" id="ARBA00022777"/>
    </source>
</evidence>
<dbReference type="PROSITE" id="PS50112">
    <property type="entry name" value="PAS"/>
    <property type="match status" value="1"/>
</dbReference>
<name>A0ABZ2N823_9BACI</name>
<dbReference type="RefSeq" id="WP_338753222.1">
    <property type="nucleotide sequence ID" value="NZ_CP147404.1"/>
</dbReference>
<organism evidence="19 20">
    <name type="scientific">Bacillus kandeliae</name>
    <dbReference type="NCBI Taxonomy" id="3129297"/>
    <lineage>
        <taxon>Bacteria</taxon>
        <taxon>Bacillati</taxon>
        <taxon>Bacillota</taxon>
        <taxon>Bacilli</taxon>
        <taxon>Bacillales</taxon>
        <taxon>Bacillaceae</taxon>
        <taxon>Bacillus</taxon>
    </lineage>
</organism>
<dbReference type="InterPro" id="IPR036890">
    <property type="entry name" value="HATPase_C_sf"/>
</dbReference>
<dbReference type="Pfam" id="PF00512">
    <property type="entry name" value="HisKA"/>
    <property type="match status" value="1"/>
</dbReference>
<keyword evidence="7 14" id="KW-0812">Transmembrane</keyword>
<dbReference type="Pfam" id="PF02743">
    <property type="entry name" value="dCache_1"/>
    <property type="match status" value="1"/>
</dbReference>
<keyword evidence="20" id="KW-1185">Reference proteome</keyword>
<evidence type="ECO:0000256" key="3">
    <source>
        <dbReference type="ARBA" id="ARBA00012438"/>
    </source>
</evidence>
<dbReference type="InterPro" id="IPR013656">
    <property type="entry name" value="PAS_4"/>
</dbReference>
<dbReference type="InterPro" id="IPR000700">
    <property type="entry name" value="PAS-assoc_C"/>
</dbReference>
<evidence type="ECO:0000313" key="20">
    <source>
        <dbReference type="Proteomes" id="UP001387364"/>
    </source>
</evidence>
<dbReference type="PROSITE" id="PS50885">
    <property type="entry name" value="HAMP"/>
    <property type="match status" value="1"/>
</dbReference>
<feature type="domain" description="HAMP" evidence="18">
    <location>
        <begin position="305"/>
        <end position="357"/>
    </location>
</feature>
<evidence type="ECO:0000256" key="14">
    <source>
        <dbReference type="SAM" id="Phobius"/>
    </source>
</evidence>
<dbReference type="InterPro" id="IPR004358">
    <property type="entry name" value="Sig_transdc_His_kin-like_C"/>
</dbReference>
<dbReference type="PANTHER" id="PTHR43065">
    <property type="entry name" value="SENSOR HISTIDINE KINASE"/>
    <property type="match status" value="1"/>
</dbReference>
<dbReference type="SUPFAM" id="SSF158472">
    <property type="entry name" value="HAMP domain-like"/>
    <property type="match status" value="1"/>
</dbReference>
<gene>
    <name evidence="19" type="ORF">WDJ61_03590</name>
</gene>
<proteinExistence type="predicted"/>
<evidence type="ECO:0000256" key="2">
    <source>
        <dbReference type="ARBA" id="ARBA00004651"/>
    </source>
</evidence>
<dbReference type="PROSITE" id="PS50113">
    <property type="entry name" value="PAC"/>
    <property type="match status" value="1"/>
</dbReference>
<feature type="transmembrane region" description="Helical" evidence="14">
    <location>
        <begin position="12"/>
        <end position="35"/>
    </location>
</feature>
<dbReference type="CDD" id="cd12912">
    <property type="entry name" value="PDC2_MCP_like"/>
    <property type="match status" value="1"/>
</dbReference>
<evidence type="ECO:0000256" key="12">
    <source>
        <dbReference type="ARBA" id="ARBA00023012"/>
    </source>
</evidence>
<evidence type="ECO:0000259" key="17">
    <source>
        <dbReference type="PROSITE" id="PS50113"/>
    </source>
</evidence>
<evidence type="ECO:0000256" key="5">
    <source>
        <dbReference type="ARBA" id="ARBA00022553"/>
    </source>
</evidence>
<dbReference type="SUPFAM" id="SSF55785">
    <property type="entry name" value="PYP-like sensor domain (PAS domain)"/>
    <property type="match status" value="1"/>
</dbReference>
<dbReference type="PANTHER" id="PTHR43065:SF34">
    <property type="entry name" value="SPORULATION KINASE A"/>
    <property type="match status" value="1"/>
</dbReference>
<dbReference type="Pfam" id="PF08448">
    <property type="entry name" value="PAS_4"/>
    <property type="match status" value="1"/>
</dbReference>
<dbReference type="PROSITE" id="PS50109">
    <property type="entry name" value="HIS_KIN"/>
    <property type="match status" value="1"/>
</dbReference>
<dbReference type="GO" id="GO:0005524">
    <property type="term" value="F:ATP binding"/>
    <property type="evidence" value="ECO:0007669"/>
    <property type="project" value="UniProtKB-KW"/>
</dbReference>
<dbReference type="SUPFAM" id="SSF47384">
    <property type="entry name" value="Homodimeric domain of signal transducing histidine kinase"/>
    <property type="match status" value="1"/>
</dbReference>
<keyword evidence="10 19" id="KW-0067">ATP-binding</keyword>
<dbReference type="EMBL" id="CP147404">
    <property type="protein sequence ID" value="WXB93745.1"/>
    <property type="molecule type" value="Genomic_DNA"/>
</dbReference>